<dbReference type="Proteomes" id="UP000887159">
    <property type="component" value="Unassembled WGS sequence"/>
</dbReference>
<keyword evidence="2" id="KW-1185">Reference proteome</keyword>
<evidence type="ECO:0000313" key="1">
    <source>
        <dbReference type="EMBL" id="GFX90482.1"/>
    </source>
</evidence>
<proteinExistence type="predicted"/>
<accession>A0A8X6V088</accession>
<dbReference type="AlphaFoldDB" id="A0A8X6V088"/>
<name>A0A8X6V088_TRICX</name>
<organism evidence="1 2">
    <name type="scientific">Trichonephila clavipes</name>
    <name type="common">Golden silk orbweaver</name>
    <name type="synonym">Nephila clavipes</name>
    <dbReference type="NCBI Taxonomy" id="2585209"/>
    <lineage>
        <taxon>Eukaryota</taxon>
        <taxon>Metazoa</taxon>
        <taxon>Ecdysozoa</taxon>
        <taxon>Arthropoda</taxon>
        <taxon>Chelicerata</taxon>
        <taxon>Arachnida</taxon>
        <taxon>Araneae</taxon>
        <taxon>Araneomorphae</taxon>
        <taxon>Entelegynae</taxon>
        <taxon>Araneoidea</taxon>
        <taxon>Nephilidae</taxon>
        <taxon>Trichonephila</taxon>
    </lineage>
</organism>
<sequence>MTEGKTVNDSDIINNLIDYGDGQKDLDSMTSDKIYARPLLIKSIKAQCPAVGIVWLLGGGVTSHVSSLSLDHGSKLQNPSPIALVLLLVQH</sequence>
<comment type="caution">
    <text evidence="1">The sequence shown here is derived from an EMBL/GenBank/DDBJ whole genome shotgun (WGS) entry which is preliminary data.</text>
</comment>
<protein>
    <submittedName>
        <fullName evidence="1">Uncharacterized protein</fullName>
    </submittedName>
</protein>
<reference evidence="1" key="1">
    <citation type="submission" date="2020-08" db="EMBL/GenBank/DDBJ databases">
        <title>Multicomponent nature underlies the extraordinary mechanical properties of spider dragline silk.</title>
        <authorList>
            <person name="Kono N."/>
            <person name="Nakamura H."/>
            <person name="Mori M."/>
            <person name="Yoshida Y."/>
            <person name="Ohtoshi R."/>
            <person name="Malay A.D."/>
            <person name="Moran D.A.P."/>
            <person name="Tomita M."/>
            <person name="Numata K."/>
            <person name="Arakawa K."/>
        </authorList>
    </citation>
    <scope>NUCLEOTIDE SEQUENCE</scope>
</reference>
<dbReference type="EMBL" id="BMAU01021101">
    <property type="protein sequence ID" value="GFX90482.1"/>
    <property type="molecule type" value="Genomic_DNA"/>
</dbReference>
<evidence type="ECO:0000313" key="2">
    <source>
        <dbReference type="Proteomes" id="UP000887159"/>
    </source>
</evidence>
<gene>
    <name evidence="1" type="ORF">TNCV_4334881</name>
</gene>